<feature type="transmembrane region" description="Helical" evidence="10">
    <location>
        <begin position="280"/>
        <end position="301"/>
    </location>
</feature>
<comment type="subcellular location">
    <subcellularLocation>
        <location evidence="1 10">Cell membrane</location>
        <topology evidence="1 10">Multi-pass membrane protein</topology>
    </subcellularLocation>
</comment>
<evidence type="ECO:0000256" key="10">
    <source>
        <dbReference type="RuleBase" id="RU351113"/>
    </source>
</evidence>
<keyword evidence="8 10" id="KW-0675">Receptor</keyword>
<keyword evidence="9 10" id="KW-0807">Transducer</keyword>
<dbReference type="PANTHER" id="PTHR21137">
    <property type="entry name" value="ODORANT RECEPTOR"/>
    <property type="match status" value="1"/>
</dbReference>
<keyword evidence="2" id="KW-1003">Cell membrane</keyword>
<evidence type="ECO:0000256" key="7">
    <source>
        <dbReference type="ARBA" id="ARBA00023136"/>
    </source>
</evidence>
<dbReference type="VEuPathDB" id="VectorBase:LLOJ010696"/>
<feature type="transmembrane region" description="Helical" evidence="10">
    <location>
        <begin position="40"/>
        <end position="61"/>
    </location>
</feature>
<evidence type="ECO:0000256" key="3">
    <source>
        <dbReference type="ARBA" id="ARBA00022606"/>
    </source>
</evidence>
<proteinExistence type="inferred from homology"/>
<protein>
    <recommendedName>
        <fullName evidence="10">Odorant receptor</fullName>
    </recommendedName>
</protein>
<dbReference type="EMBL" id="AJWK01004387">
    <property type="status" value="NOT_ANNOTATED_CDS"/>
    <property type="molecule type" value="Genomic_DNA"/>
</dbReference>
<evidence type="ECO:0000256" key="8">
    <source>
        <dbReference type="ARBA" id="ARBA00023170"/>
    </source>
</evidence>
<comment type="similarity">
    <text evidence="10">Belongs to the insect chemoreceptor superfamily. Heteromeric odorant receptor channel (TC 1.A.69) family.</text>
</comment>
<dbReference type="AlphaFoldDB" id="A0A240SXP6"/>
<dbReference type="GO" id="GO:0004984">
    <property type="term" value="F:olfactory receptor activity"/>
    <property type="evidence" value="ECO:0007669"/>
    <property type="project" value="InterPro"/>
</dbReference>
<evidence type="ECO:0000256" key="6">
    <source>
        <dbReference type="ARBA" id="ARBA00022989"/>
    </source>
</evidence>
<keyword evidence="6 10" id="KW-1133">Transmembrane helix</keyword>
<dbReference type="PANTHER" id="PTHR21137:SF35">
    <property type="entry name" value="ODORANT RECEPTOR 19A-RELATED"/>
    <property type="match status" value="1"/>
</dbReference>
<evidence type="ECO:0000313" key="12">
    <source>
        <dbReference type="Proteomes" id="UP000092461"/>
    </source>
</evidence>
<organism evidence="11 12">
    <name type="scientific">Lutzomyia longipalpis</name>
    <name type="common">Sand fly</name>
    <dbReference type="NCBI Taxonomy" id="7200"/>
    <lineage>
        <taxon>Eukaryota</taxon>
        <taxon>Metazoa</taxon>
        <taxon>Ecdysozoa</taxon>
        <taxon>Arthropoda</taxon>
        <taxon>Hexapoda</taxon>
        <taxon>Insecta</taxon>
        <taxon>Pterygota</taxon>
        <taxon>Neoptera</taxon>
        <taxon>Endopterygota</taxon>
        <taxon>Diptera</taxon>
        <taxon>Nematocera</taxon>
        <taxon>Psychodoidea</taxon>
        <taxon>Psychodidae</taxon>
        <taxon>Lutzomyia</taxon>
        <taxon>Lutzomyia</taxon>
    </lineage>
</organism>
<feature type="transmembrane region" description="Helical" evidence="10">
    <location>
        <begin position="175"/>
        <end position="203"/>
    </location>
</feature>
<dbReference type="EnsemblMetazoa" id="LLOJ010696-RA">
    <property type="protein sequence ID" value="LLOJ010696-PA"/>
    <property type="gene ID" value="LLOJ010696"/>
</dbReference>
<comment type="caution">
    <text evidence="10">Lacks conserved residue(s) required for the propagation of feature annotation.</text>
</comment>
<feature type="transmembrane region" description="Helical" evidence="10">
    <location>
        <begin position="350"/>
        <end position="370"/>
    </location>
</feature>
<keyword evidence="7 10" id="KW-0472">Membrane</keyword>
<dbReference type="Pfam" id="PF02949">
    <property type="entry name" value="7tm_6"/>
    <property type="match status" value="1"/>
</dbReference>
<dbReference type="InterPro" id="IPR004117">
    <property type="entry name" value="7tm6_olfct_rcpt"/>
</dbReference>
<feature type="transmembrane region" description="Helical" evidence="10">
    <location>
        <begin position="247"/>
        <end position="274"/>
    </location>
</feature>
<dbReference type="GO" id="GO:0007165">
    <property type="term" value="P:signal transduction"/>
    <property type="evidence" value="ECO:0007669"/>
    <property type="project" value="UniProtKB-KW"/>
</dbReference>
<keyword evidence="3 10" id="KW-0716">Sensory transduction</keyword>
<sequence>MVDIKSKEGLLKITKIIFFSIHLLTLNFGIFSKYTFARRIVSPCLIFLSIIASVISIAEFIVEKDVLMIFFGMVAVIGFSNLLTKLSSICFNEDEIESLFKWIEDFYLNDSEPILAKVKEKSLTKVLFLLKAFLKFYISSLILGLCCANLLYNIHDIRLLKIPYLPKTSNMNLQTGFYCSCILLYGAPVMCFGCMGIMFIGILKFFNECIALMEDDSLNDDTADGFILLLHKMHCKIYMKFRIYENIFSFSVFFEITLNSGIIIMVLVLIRLYPSNAICYIFFVTVTSQLVIYCLFGDFFFSETDNIPINLYLTKWYDMNRKDKRVLLLMLMMSSRPFGLKAAGMYDINIVLFVKIMKLTFTYCAILYTFL</sequence>
<dbReference type="Proteomes" id="UP000092461">
    <property type="component" value="Unassembled WGS sequence"/>
</dbReference>
<keyword evidence="4 10" id="KW-0812">Transmembrane</keyword>
<evidence type="ECO:0000256" key="9">
    <source>
        <dbReference type="ARBA" id="ARBA00023224"/>
    </source>
</evidence>
<reference evidence="11" key="1">
    <citation type="submission" date="2020-05" db="UniProtKB">
        <authorList>
            <consortium name="EnsemblMetazoa"/>
        </authorList>
    </citation>
    <scope>IDENTIFICATION</scope>
    <source>
        <strain evidence="11">Jacobina</strain>
    </source>
</reference>
<evidence type="ECO:0000256" key="1">
    <source>
        <dbReference type="ARBA" id="ARBA00004651"/>
    </source>
</evidence>
<dbReference type="GO" id="GO:0005549">
    <property type="term" value="F:odorant binding"/>
    <property type="evidence" value="ECO:0007669"/>
    <property type="project" value="InterPro"/>
</dbReference>
<evidence type="ECO:0000256" key="5">
    <source>
        <dbReference type="ARBA" id="ARBA00022725"/>
    </source>
</evidence>
<evidence type="ECO:0000256" key="2">
    <source>
        <dbReference type="ARBA" id="ARBA00022475"/>
    </source>
</evidence>
<feature type="transmembrane region" description="Helical" evidence="10">
    <location>
        <begin position="12"/>
        <end position="31"/>
    </location>
</feature>
<evidence type="ECO:0000313" key="11">
    <source>
        <dbReference type="EnsemblMetazoa" id="LLOJ010696-PA"/>
    </source>
</evidence>
<feature type="transmembrane region" description="Helical" evidence="10">
    <location>
        <begin position="67"/>
        <end position="84"/>
    </location>
</feature>
<accession>A0A240SXP6</accession>
<keyword evidence="5 10" id="KW-0552">Olfaction</keyword>
<name>A0A240SXP6_LUTLO</name>
<evidence type="ECO:0000256" key="4">
    <source>
        <dbReference type="ARBA" id="ARBA00022692"/>
    </source>
</evidence>
<dbReference type="VEuPathDB" id="VectorBase:LLONM1_009230"/>
<feature type="transmembrane region" description="Helical" evidence="10">
    <location>
        <begin position="132"/>
        <end position="155"/>
    </location>
</feature>
<keyword evidence="12" id="KW-1185">Reference proteome</keyword>
<dbReference type="GO" id="GO:0005886">
    <property type="term" value="C:plasma membrane"/>
    <property type="evidence" value="ECO:0007669"/>
    <property type="project" value="UniProtKB-SubCell"/>
</dbReference>